<feature type="non-terminal residue" evidence="1">
    <location>
        <position position="98"/>
    </location>
</feature>
<comment type="caution">
    <text evidence="1">The sequence shown here is derived from an EMBL/GenBank/DDBJ whole genome shotgun (WGS) entry which is preliminary data.</text>
</comment>
<gene>
    <name evidence="1" type="ORF">PACLA_8A016561</name>
</gene>
<organism evidence="1 2">
    <name type="scientific">Paramuricea clavata</name>
    <name type="common">Red gorgonian</name>
    <name type="synonym">Violescent sea-whip</name>
    <dbReference type="NCBI Taxonomy" id="317549"/>
    <lineage>
        <taxon>Eukaryota</taxon>
        <taxon>Metazoa</taxon>
        <taxon>Cnidaria</taxon>
        <taxon>Anthozoa</taxon>
        <taxon>Octocorallia</taxon>
        <taxon>Malacalcyonacea</taxon>
        <taxon>Plexauridae</taxon>
        <taxon>Paramuricea</taxon>
    </lineage>
</organism>
<proteinExistence type="predicted"/>
<reference evidence="1" key="1">
    <citation type="submission" date="2020-04" db="EMBL/GenBank/DDBJ databases">
        <authorList>
            <person name="Alioto T."/>
            <person name="Alioto T."/>
            <person name="Gomez Garrido J."/>
        </authorList>
    </citation>
    <scope>NUCLEOTIDE SEQUENCE</scope>
    <source>
        <strain evidence="1">A484AB</strain>
    </source>
</reference>
<accession>A0A6S7LUA0</accession>
<dbReference type="Proteomes" id="UP001152795">
    <property type="component" value="Unassembled WGS sequence"/>
</dbReference>
<name>A0A6S7LUA0_PARCT</name>
<protein>
    <submittedName>
        <fullName evidence="1">Uncharacterized protein</fullName>
    </submittedName>
</protein>
<evidence type="ECO:0000313" key="2">
    <source>
        <dbReference type="Proteomes" id="UP001152795"/>
    </source>
</evidence>
<dbReference type="EMBL" id="CACRXK020033260">
    <property type="protein sequence ID" value="CAB4043819.1"/>
    <property type="molecule type" value="Genomic_DNA"/>
</dbReference>
<evidence type="ECO:0000313" key="1">
    <source>
        <dbReference type="EMBL" id="CAB4043819.1"/>
    </source>
</evidence>
<dbReference type="AlphaFoldDB" id="A0A6S7LUA0"/>
<dbReference type="OrthoDB" id="447743at2759"/>
<keyword evidence="2" id="KW-1185">Reference proteome</keyword>
<sequence length="98" mass="11565">MYPRHWFQFADDTAILSAHEEDNQLLCNVFNKWSTWADLHIRVEKCHTFGIKKQSSKAIQYQPVIIISGKRVPPIECEQGFNYLGKQFNFNMECDQIK</sequence>